<keyword evidence="9" id="KW-1185">Reference proteome</keyword>
<dbReference type="SMART" id="SM00242">
    <property type="entry name" value="MYSc"/>
    <property type="match status" value="1"/>
</dbReference>
<dbReference type="GO" id="GO:0016787">
    <property type="term" value="F:hydrolase activity"/>
    <property type="evidence" value="ECO:0007669"/>
    <property type="project" value="UniProtKB-KW"/>
</dbReference>
<keyword evidence="8" id="KW-0378">Hydrolase</keyword>
<dbReference type="Gene3D" id="3.40.850.10">
    <property type="entry name" value="Kinesin motor domain"/>
    <property type="match status" value="1"/>
</dbReference>
<dbReference type="GO" id="GO:0016459">
    <property type="term" value="C:myosin complex"/>
    <property type="evidence" value="ECO:0007669"/>
    <property type="project" value="UniProtKB-KW"/>
</dbReference>
<proteinExistence type="inferred from homology"/>
<comment type="similarity">
    <text evidence="6">Belongs to the TRAFAC class myosin-kinesin ATPase superfamily. Myosin family.</text>
</comment>
<dbReference type="PANTHER" id="PTHR13140">
    <property type="entry name" value="MYOSIN"/>
    <property type="match status" value="1"/>
</dbReference>
<dbReference type="OrthoDB" id="2942246at2759"/>
<reference evidence="8" key="1">
    <citation type="journal article" date="2019" name="Environ. Microbiol.">
        <title>Fungal ecological strategies reflected in gene transcription - a case study of two litter decomposers.</title>
        <authorList>
            <person name="Barbi F."/>
            <person name="Kohler A."/>
            <person name="Barry K."/>
            <person name="Baskaran P."/>
            <person name="Daum C."/>
            <person name="Fauchery L."/>
            <person name="Ihrmark K."/>
            <person name="Kuo A."/>
            <person name="LaButti K."/>
            <person name="Lipzen A."/>
            <person name="Morin E."/>
            <person name="Grigoriev I.V."/>
            <person name="Henrissat B."/>
            <person name="Lindahl B."/>
            <person name="Martin F."/>
        </authorList>
    </citation>
    <scope>NUCLEOTIDE SEQUENCE</scope>
    <source>
        <strain evidence="8">JB14</strain>
    </source>
</reference>
<gene>
    <name evidence="8" type="ORF">BT96DRAFT_960417</name>
</gene>
<evidence type="ECO:0000256" key="1">
    <source>
        <dbReference type="ARBA" id="ARBA00022741"/>
    </source>
</evidence>
<evidence type="ECO:0000256" key="2">
    <source>
        <dbReference type="ARBA" id="ARBA00022840"/>
    </source>
</evidence>
<dbReference type="GO" id="GO:0007015">
    <property type="term" value="P:actin filament organization"/>
    <property type="evidence" value="ECO:0007669"/>
    <property type="project" value="TreeGrafter"/>
</dbReference>
<dbReference type="GO" id="GO:0051015">
    <property type="term" value="F:actin filament binding"/>
    <property type="evidence" value="ECO:0007669"/>
    <property type="project" value="TreeGrafter"/>
</dbReference>
<dbReference type="InterPro" id="IPR001609">
    <property type="entry name" value="Myosin_head_motor_dom-like"/>
</dbReference>
<dbReference type="PROSITE" id="PS51456">
    <property type="entry name" value="MYOSIN_MOTOR"/>
    <property type="match status" value="1"/>
</dbReference>
<evidence type="ECO:0000259" key="7">
    <source>
        <dbReference type="PROSITE" id="PS51456"/>
    </source>
</evidence>
<dbReference type="Proteomes" id="UP000799118">
    <property type="component" value="Unassembled WGS sequence"/>
</dbReference>
<name>A0A6A4GQ85_9AGAR</name>
<dbReference type="PANTHER" id="PTHR13140:SF706">
    <property type="entry name" value="DILUTE CLASS UNCONVENTIONAL MYOSIN, ISOFORM C"/>
    <property type="match status" value="1"/>
</dbReference>
<protein>
    <submittedName>
        <fullName evidence="8">P-loop containing nucleoside triphosphate hydrolase protein</fullName>
    </submittedName>
</protein>
<dbReference type="Gene3D" id="1.20.120.720">
    <property type="entry name" value="Myosin VI head, motor domain, U50 subdomain"/>
    <property type="match status" value="1"/>
</dbReference>
<evidence type="ECO:0000256" key="5">
    <source>
        <dbReference type="ARBA" id="ARBA00023203"/>
    </source>
</evidence>
<feature type="domain" description="Myosin motor" evidence="7">
    <location>
        <begin position="1"/>
        <end position="551"/>
    </location>
</feature>
<keyword evidence="1" id="KW-0547">Nucleotide-binding</keyword>
<evidence type="ECO:0000256" key="4">
    <source>
        <dbReference type="ARBA" id="ARBA00023175"/>
    </source>
</evidence>
<dbReference type="AlphaFoldDB" id="A0A6A4GQ85"/>
<sequence length="551" mass="60701">MLNPYKTLANVNNASAKEYKERSYKDTSLPMVDSPKPLQPHIYDLAARVYLVMWRRIESQALLARLSSHSSKETKIAEQVKALGIVLDSFGNTKTLMNPNASRHSRCTELHFNDRGRISGAKVLTFGLDKSRLDRLVPEEQTFPVFYQFIAGCTSAERDSLNIGDPSDYALLASSGMYRLPAGPFSNDSIAMGDIRAARRKLGFKPKSTATIFSLLITILLLGNLEFGQGDFHTVSAHVTNIEVLDQVSRLLGVSSEDLSQSLTNKTSYVRKELYTSLLSAQQSAAQRDQLVRDLYAILFAFVVETANHKLAPSSKSPPPHTQIVMLDMPGFQSRGPIGTNSISLSGPAPLVSAYSQNGFDEFCVNFSDEMLQSYFLRNTFEDTVGYNAHIVSDGVAIPAISTMDNTACVEMLRGQLPDKAQRKPGGLLAVMNKASSSFKAGKSCDHRKEDLLQERQTKFGVHASFVANPASGPTTANRMQFGVNHYTEMSTYDVSDFVEKDTNLLDPTFVSLLRNSTDGFVAKLFSGQIYRRSSTSLFPTSSCTYTNSLV</sequence>
<dbReference type="GO" id="GO:0005524">
    <property type="term" value="F:ATP binding"/>
    <property type="evidence" value="ECO:0007669"/>
    <property type="project" value="UniProtKB-KW"/>
</dbReference>
<evidence type="ECO:0000313" key="9">
    <source>
        <dbReference type="Proteomes" id="UP000799118"/>
    </source>
</evidence>
<accession>A0A6A4GQ85</accession>
<dbReference type="GO" id="GO:0016020">
    <property type="term" value="C:membrane"/>
    <property type="evidence" value="ECO:0007669"/>
    <property type="project" value="TreeGrafter"/>
</dbReference>
<dbReference type="GO" id="GO:0005737">
    <property type="term" value="C:cytoplasm"/>
    <property type="evidence" value="ECO:0007669"/>
    <property type="project" value="TreeGrafter"/>
</dbReference>
<dbReference type="Pfam" id="PF00063">
    <property type="entry name" value="Myosin_head"/>
    <property type="match status" value="2"/>
</dbReference>
<keyword evidence="2" id="KW-0067">ATP-binding</keyword>
<keyword evidence="4" id="KW-0505">Motor protein</keyword>
<evidence type="ECO:0000313" key="8">
    <source>
        <dbReference type="EMBL" id="KAE9387334.1"/>
    </source>
</evidence>
<comment type="caution">
    <text evidence="6">Lacks conserved residue(s) required for the propagation of feature annotation.</text>
</comment>
<dbReference type="SUPFAM" id="SSF52540">
    <property type="entry name" value="P-loop containing nucleoside triphosphate hydrolases"/>
    <property type="match status" value="1"/>
</dbReference>
<keyword evidence="3 6" id="KW-0518">Myosin</keyword>
<evidence type="ECO:0000256" key="6">
    <source>
        <dbReference type="PROSITE-ProRule" id="PRU00782"/>
    </source>
</evidence>
<dbReference type="InterPro" id="IPR027417">
    <property type="entry name" value="P-loop_NTPase"/>
</dbReference>
<dbReference type="GO" id="GO:0000146">
    <property type="term" value="F:microfilament motor activity"/>
    <property type="evidence" value="ECO:0007669"/>
    <property type="project" value="TreeGrafter"/>
</dbReference>
<evidence type="ECO:0000256" key="3">
    <source>
        <dbReference type="ARBA" id="ARBA00023123"/>
    </source>
</evidence>
<organism evidence="8 9">
    <name type="scientific">Gymnopus androsaceus JB14</name>
    <dbReference type="NCBI Taxonomy" id="1447944"/>
    <lineage>
        <taxon>Eukaryota</taxon>
        <taxon>Fungi</taxon>
        <taxon>Dikarya</taxon>
        <taxon>Basidiomycota</taxon>
        <taxon>Agaricomycotina</taxon>
        <taxon>Agaricomycetes</taxon>
        <taxon>Agaricomycetidae</taxon>
        <taxon>Agaricales</taxon>
        <taxon>Marasmiineae</taxon>
        <taxon>Omphalotaceae</taxon>
        <taxon>Gymnopus</taxon>
    </lineage>
</organism>
<dbReference type="Gene3D" id="1.20.58.530">
    <property type="match status" value="1"/>
</dbReference>
<keyword evidence="5 6" id="KW-0009">Actin-binding</keyword>
<dbReference type="EMBL" id="ML769807">
    <property type="protein sequence ID" value="KAE9387334.1"/>
    <property type="molecule type" value="Genomic_DNA"/>
</dbReference>
<dbReference type="InterPro" id="IPR036961">
    <property type="entry name" value="Kinesin_motor_dom_sf"/>
</dbReference>
<dbReference type="PRINTS" id="PR00193">
    <property type="entry name" value="MYOSINHEAVY"/>
</dbReference>